<evidence type="ECO:0000313" key="1">
    <source>
        <dbReference type="EMBL" id="KEQ63694.1"/>
    </source>
</evidence>
<proteinExistence type="predicted"/>
<gene>
    <name evidence="1" type="ORF">M437DRAFT_46221</name>
</gene>
<name>A0A074VWR0_AURM1</name>
<dbReference type="Proteomes" id="UP000030672">
    <property type="component" value="Unassembled WGS sequence"/>
</dbReference>
<sequence>PLVLALYIFLPRQSSTGSQHLPMASTKQLEDTLPRCDSYHNRAGDTLSGQWPIYSLVAFDEPSLKQVETDINEAEDSTSNSILMTEPDLSNSTLRDVYDHHIRLRDENDKIHHTLSIAVDQSDYQANGVLVVDLKVMTDTSQTVIGVLRCGYDDADLYCANLDIGNMSFIDYKKEEQRLWGGDDPYENQRYFSRDAASPAPPSDEQHYAWYSNVEMGGPIQDLLEPGWIDMIEGESRLHRVGGWFNFPDPWHEIRRQFPYHCLQQPELHRKLFLVAEKAGNEPDALSICKAEWNGDLGNYHYDPNSHEGRTRDREKMFAIMPDISVVKKVRPGEALDELDRLVCSAHTGNECPISPHSSRLEEFLYSQ</sequence>
<protein>
    <submittedName>
        <fullName evidence="1">Uncharacterized protein</fullName>
    </submittedName>
</protein>
<dbReference type="GeneID" id="63914601"/>
<dbReference type="HOGENOM" id="CLU_756453_0_0_1"/>
<feature type="non-terminal residue" evidence="1">
    <location>
        <position position="1"/>
    </location>
</feature>
<dbReference type="RefSeq" id="XP_040880717.1">
    <property type="nucleotide sequence ID" value="XM_041021228.1"/>
</dbReference>
<organism evidence="1 2">
    <name type="scientific">Aureobasidium melanogenum (strain CBS 110374)</name>
    <name type="common">Aureobasidium pullulans var. melanogenum</name>
    <dbReference type="NCBI Taxonomy" id="1043003"/>
    <lineage>
        <taxon>Eukaryota</taxon>
        <taxon>Fungi</taxon>
        <taxon>Dikarya</taxon>
        <taxon>Ascomycota</taxon>
        <taxon>Pezizomycotina</taxon>
        <taxon>Dothideomycetes</taxon>
        <taxon>Dothideomycetidae</taxon>
        <taxon>Dothideales</taxon>
        <taxon>Saccotheciaceae</taxon>
        <taxon>Aureobasidium</taxon>
    </lineage>
</organism>
<evidence type="ECO:0000313" key="2">
    <source>
        <dbReference type="Proteomes" id="UP000030672"/>
    </source>
</evidence>
<accession>A0A074VWR0</accession>
<dbReference type="AlphaFoldDB" id="A0A074VWR0"/>
<keyword evidence="2" id="KW-1185">Reference proteome</keyword>
<reference evidence="1 2" key="1">
    <citation type="journal article" date="2014" name="BMC Genomics">
        <title>Genome sequencing of four Aureobasidium pullulans varieties: biotechnological potential, stress tolerance, and description of new species.</title>
        <authorList>
            <person name="Gostin Ar C."/>
            <person name="Ohm R.A."/>
            <person name="Kogej T."/>
            <person name="Sonjak S."/>
            <person name="Turk M."/>
            <person name="Zajc J."/>
            <person name="Zalar P."/>
            <person name="Grube M."/>
            <person name="Sun H."/>
            <person name="Han J."/>
            <person name="Sharma A."/>
            <person name="Chiniquy J."/>
            <person name="Ngan C.Y."/>
            <person name="Lipzen A."/>
            <person name="Barry K."/>
            <person name="Grigoriev I.V."/>
            <person name="Gunde-Cimerman N."/>
        </authorList>
    </citation>
    <scope>NUCLEOTIDE SEQUENCE [LARGE SCALE GENOMIC DNA]</scope>
    <source>
        <strain evidence="1 2">CBS 110374</strain>
    </source>
</reference>
<dbReference type="EMBL" id="KL584830">
    <property type="protein sequence ID" value="KEQ63694.1"/>
    <property type="molecule type" value="Genomic_DNA"/>
</dbReference>